<dbReference type="Pfam" id="PF00512">
    <property type="entry name" value="HisKA"/>
    <property type="match status" value="1"/>
</dbReference>
<dbReference type="Proteomes" id="UP000190162">
    <property type="component" value="Unassembled WGS sequence"/>
</dbReference>
<dbReference type="PROSITE" id="PS50894">
    <property type="entry name" value="HPT"/>
    <property type="match status" value="1"/>
</dbReference>
<dbReference type="GO" id="GO:0005886">
    <property type="term" value="C:plasma membrane"/>
    <property type="evidence" value="ECO:0007669"/>
    <property type="project" value="UniProtKB-SubCell"/>
</dbReference>
<feature type="transmembrane region" description="Helical" evidence="17">
    <location>
        <begin position="231"/>
        <end position="252"/>
    </location>
</feature>
<dbReference type="SMART" id="SM00448">
    <property type="entry name" value="REC"/>
    <property type="match status" value="2"/>
</dbReference>
<dbReference type="InterPro" id="IPR036890">
    <property type="entry name" value="HATPase_C_sf"/>
</dbReference>
<comment type="catalytic activity">
    <reaction evidence="1">
        <text>ATP + protein L-histidine = ADP + protein N-phospho-L-histidine.</text>
        <dbReference type="EC" id="2.7.13.3"/>
    </reaction>
</comment>
<keyword evidence="5 16" id="KW-0597">Phosphoprotein</keyword>
<organism evidence="23 24">
    <name type="scientific">Enterovibrio nigricans DSM 22720</name>
    <dbReference type="NCBI Taxonomy" id="1121868"/>
    <lineage>
        <taxon>Bacteria</taxon>
        <taxon>Pseudomonadati</taxon>
        <taxon>Pseudomonadota</taxon>
        <taxon>Gammaproteobacteria</taxon>
        <taxon>Vibrionales</taxon>
        <taxon>Vibrionaceae</taxon>
        <taxon>Enterovibrio</taxon>
    </lineage>
</organism>
<dbReference type="Gene3D" id="3.40.50.2300">
    <property type="match status" value="2"/>
</dbReference>
<evidence type="ECO:0000256" key="5">
    <source>
        <dbReference type="ARBA" id="ARBA00022553"/>
    </source>
</evidence>
<evidence type="ECO:0000256" key="10">
    <source>
        <dbReference type="ARBA" id="ARBA00022840"/>
    </source>
</evidence>
<feature type="domain" description="PAC" evidence="21">
    <location>
        <begin position="543"/>
        <end position="595"/>
    </location>
</feature>
<evidence type="ECO:0000259" key="18">
    <source>
        <dbReference type="PROSITE" id="PS50109"/>
    </source>
</evidence>
<evidence type="ECO:0000313" key="24">
    <source>
        <dbReference type="Proteomes" id="UP000190162"/>
    </source>
</evidence>
<keyword evidence="24" id="KW-1185">Reference proteome</keyword>
<dbReference type="InterPro" id="IPR005467">
    <property type="entry name" value="His_kinase_dom"/>
</dbReference>
<dbReference type="EMBL" id="FUXU01000060">
    <property type="protein sequence ID" value="SKA62205.1"/>
    <property type="molecule type" value="Genomic_DNA"/>
</dbReference>
<feature type="modified residue" description="Phosphohistidine" evidence="15">
    <location>
        <position position="1204"/>
    </location>
</feature>
<feature type="modified residue" description="4-aspartylphosphate" evidence="16">
    <location>
        <position position="907"/>
    </location>
</feature>
<dbReference type="InterPro" id="IPR011006">
    <property type="entry name" value="CheY-like_superfamily"/>
</dbReference>
<dbReference type="InterPro" id="IPR035965">
    <property type="entry name" value="PAS-like_dom_sf"/>
</dbReference>
<evidence type="ECO:0000256" key="6">
    <source>
        <dbReference type="ARBA" id="ARBA00022679"/>
    </source>
</evidence>
<dbReference type="GO" id="GO:0005524">
    <property type="term" value="F:ATP binding"/>
    <property type="evidence" value="ECO:0007669"/>
    <property type="project" value="UniProtKB-KW"/>
</dbReference>
<dbReference type="Gene3D" id="3.30.450.40">
    <property type="match status" value="1"/>
</dbReference>
<evidence type="ECO:0000259" key="22">
    <source>
        <dbReference type="PROSITE" id="PS50894"/>
    </source>
</evidence>
<dbReference type="InterPro" id="IPR000700">
    <property type="entry name" value="PAS-assoc_C"/>
</dbReference>
<protein>
    <recommendedName>
        <fullName evidence="3">histidine kinase</fullName>
        <ecNumber evidence="3">2.7.13.3</ecNumber>
    </recommendedName>
</protein>
<dbReference type="InterPro" id="IPR029016">
    <property type="entry name" value="GAF-like_dom_sf"/>
</dbReference>
<evidence type="ECO:0000259" key="21">
    <source>
        <dbReference type="PROSITE" id="PS50113"/>
    </source>
</evidence>
<dbReference type="PANTHER" id="PTHR45339">
    <property type="entry name" value="HYBRID SIGNAL TRANSDUCTION HISTIDINE KINASE J"/>
    <property type="match status" value="1"/>
</dbReference>
<feature type="domain" description="HPt" evidence="22">
    <location>
        <begin position="1165"/>
        <end position="1258"/>
    </location>
</feature>
<accession>A0A1T4VB61</accession>
<dbReference type="InterPro" id="IPR008207">
    <property type="entry name" value="Sig_transdc_His_kin_Hpt_dom"/>
</dbReference>
<keyword evidence="6" id="KW-0808">Transferase</keyword>
<feature type="transmembrane region" description="Helical" evidence="17">
    <location>
        <begin position="6"/>
        <end position="27"/>
    </location>
</feature>
<evidence type="ECO:0000256" key="8">
    <source>
        <dbReference type="ARBA" id="ARBA00022741"/>
    </source>
</evidence>
<dbReference type="PROSITE" id="PS50113">
    <property type="entry name" value="PAC"/>
    <property type="match status" value="1"/>
</dbReference>
<keyword evidence="14" id="KW-0131">Cell cycle</keyword>
<dbReference type="CDD" id="cd00082">
    <property type="entry name" value="HisKA"/>
    <property type="match status" value="1"/>
</dbReference>
<evidence type="ECO:0000256" key="9">
    <source>
        <dbReference type="ARBA" id="ARBA00022777"/>
    </source>
</evidence>
<evidence type="ECO:0000256" key="2">
    <source>
        <dbReference type="ARBA" id="ARBA00004651"/>
    </source>
</evidence>
<keyword evidence="9" id="KW-0418">Kinase</keyword>
<keyword evidence="12" id="KW-0902">Two-component regulatory system</keyword>
<evidence type="ECO:0000256" key="16">
    <source>
        <dbReference type="PROSITE-ProRule" id="PRU00169"/>
    </source>
</evidence>
<dbReference type="PROSITE" id="PS50110">
    <property type="entry name" value="RESPONSE_REGULATORY"/>
    <property type="match status" value="2"/>
</dbReference>
<feature type="domain" description="Histidine kinase" evidence="18">
    <location>
        <begin position="613"/>
        <end position="834"/>
    </location>
</feature>
<dbReference type="PANTHER" id="PTHR45339:SF1">
    <property type="entry name" value="HYBRID SIGNAL TRANSDUCTION HISTIDINE KINASE J"/>
    <property type="match status" value="1"/>
</dbReference>
<dbReference type="SUPFAM" id="SSF55781">
    <property type="entry name" value="GAF domain-like"/>
    <property type="match status" value="1"/>
</dbReference>
<sequence length="1352" mass="150410">MRSIRHVFFALMGFILVLGVSIIFANLRSSALSNDIKNLYEQRQLQYALAIELKTSSDLLTRFARNYSITTNKKWRFLYERVKGIRDGNLPPPQSYNFDYWYEISDPGFDVHEPDIPIRPEYLSILSRLRDAGTSESHLAFLTQAIVRSQELSSIEDTAMNIIQGKKKTARGIERIIPDPKLAQQMLFGPEYIHEKNKIMGPIGAFYDTIDIDTQSKLDALNQEKRNMDGIAIFMAFALIITVMTTTVLLWYRFLKPLDNIRRNIVSKVKDKQFEFKLDVESQGELKDLAAAQNEVLAEIAERFEFSRQIKAFSDLIRGCVDTKDLGLQVANFFSQRLELPYVAIYVNRNEKLSLVGGVGIDEKSKEMEAEAVSLHRTIMLTKKFLRIRNEEEKFSLSLPVGNLMLGEMYFIPLMVNNDMVGVLELGSVRSLSDKEIDWLTEAREDLAVGIQLTINAELQLEAEQRVSEQLKLNQQIINAIPNPTYFRDTSGTYIGVNDAFTDFLGLFYVDVVDKSPVELFPEDVATMFTYKEKALLECPGSQVYDIELNNANGETRNITVYEATYYGGDGEPLGIVGLFVDVTTQKRLESDLISAKDQATEASKAKGEFLANMSHEIRTPMNAILGMSHLALLTELNDKQRNYVSNIEKAGKSLLGIINDILDFSKIEAGKLTVEHIEFKFSEVLDNISNIISVKAKEKELELIFDIDPDLPDDLVGDPLRLGQIIINLTGNSVKFTDSGEIIIRARKVTSSDDIVEIQFDIQDSGIGMSEDQLGRLFQSFSQADGSITRKYGGTGLGLTISKSFVELMGGRIWVESEPGKGSTFSFTIRCGRSESSIKEQVAKSTILNNKRVLVVDDNQASRDIMYALLDNLDLRVAAVSNGEEAVYEVESADKGNDGFDVVVMDWKMPGINGDEATMQIQELNLNKVPKVILASAYGEDAGLISDDIQNLFDASLVKPINPSSLFDALMEAFGEEELKLLNGRETEDENQQDNNDFTGLRILLVEDNMINQEVAKGILEQFNPTIEVADNGQIALDMVQAQSFDIVLMDMQMPVMDGVTATQKIREIESLAGMPIVAMTANAMELDVKQCKEAGMNDHVSKPIDVDELISAIARWTTASKEAVKTSVVLNGQKAAESKAQSITDIDPLVLDANEGIGRIGGNVEAYWKVITAFTESKLAAIDKMKKALENQKRGEVEMFAHSLKGAAANVSAKGLAVLAGNLEDQAGSSDVKMEASLLDKIKECLVEIKGYIPTTAAKDEKSRGPQGFAGYTPREFRIELEQLKILLSNFDTQAVDFITGIKESSKSMDVDLSDVENAIRKFEYEIAAKKLDVVLTSLGAEEENTSTLY</sequence>
<evidence type="ECO:0000256" key="14">
    <source>
        <dbReference type="ARBA" id="ARBA00023306"/>
    </source>
</evidence>
<dbReference type="SUPFAM" id="SSF52172">
    <property type="entry name" value="CheY-like"/>
    <property type="match status" value="2"/>
</dbReference>
<gene>
    <name evidence="23" type="ORF">SAMN02745132_03582</name>
</gene>
<dbReference type="InterPro" id="IPR013767">
    <property type="entry name" value="PAS_fold"/>
</dbReference>
<feature type="modified residue" description="4-aspartylphosphate" evidence="16">
    <location>
        <position position="1052"/>
    </location>
</feature>
<dbReference type="Gene3D" id="1.20.120.160">
    <property type="entry name" value="HPT domain"/>
    <property type="match status" value="1"/>
</dbReference>
<feature type="domain" description="Response regulatory" evidence="19">
    <location>
        <begin position="1003"/>
        <end position="1119"/>
    </location>
</feature>
<dbReference type="SUPFAM" id="SSF55874">
    <property type="entry name" value="ATPase domain of HSP90 chaperone/DNA topoisomerase II/histidine kinase"/>
    <property type="match status" value="1"/>
</dbReference>
<keyword evidence="4" id="KW-1003">Cell membrane</keyword>
<evidence type="ECO:0000256" key="1">
    <source>
        <dbReference type="ARBA" id="ARBA00000085"/>
    </source>
</evidence>
<dbReference type="FunFam" id="1.10.287.130:FF:000038">
    <property type="entry name" value="Sensory transduction histidine kinase"/>
    <property type="match status" value="1"/>
</dbReference>
<dbReference type="Pfam" id="PF00072">
    <property type="entry name" value="Response_reg"/>
    <property type="match status" value="2"/>
</dbReference>
<dbReference type="Pfam" id="PF01627">
    <property type="entry name" value="Hpt"/>
    <property type="match status" value="1"/>
</dbReference>
<evidence type="ECO:0000256" key="15">
    <source>
        <dbReference type="PROSITE-ProRule" id="PRU00110"/>
    </source>
</evidence>
<dbReference type="SUPFAM" id="SSF47384">
    <property type="entry name" value="Homodimeric domain of signal transducing histidine kinase"/>
    <property type="match status" value="1"/>
</dbReference>
<dbReference type="InterPro" id="IPR036097">
    <property type="entry name" value="HisK_dim/P_sf"/>
</dbReference>
<reference evidence="24" key="1">
    <citation type="submission" date="2017-02" db="EMBL/GenBank/DDBJ databases">
        <authorList>
            <person name="Varghese N."/>
            <person name="Submissions S."/>
        </authorList>
    </citation>
    <scope>NUCLEOTIDE SEQUENCE [LARGE SCALE GENOMIC DNA]</scope>
    <source>
        <strain evidence="24">DSM 22720</strain>
    </source>
</reference>
<dbReference type="EC" id="2.7.13.3" evidence="3"/>
<dbReference type="InterPro" id="IPR036641">
    <property type="entry name" value="HPT_dom_sf"/>
</dbReference>
<evidence type="ECO:0000313" key="23">
    <source>
        <dbReference type="EMBL" id="SKA62205.1"/>
    </source>
</evidence>
<dbReference type="Pfam" id="PF00989">
    <property type="entry name" value="PAS"/>
    <property type="match status" value="1"/>
</dbReference>
<proteinExistence type="predicted"/>
<evidence type="ECO:0000256" key="4">
    <source>
        <dbReference type="ARBA" id="ARBA00022475"/>
    </source>
</evidence>
<dbReference type="PROSITE" id="PS50109">
    <property type="entry name" value="HIS_KIN"/>
    <property type="match status" value="1"/>
</dbReference>
<evidence type="ECO:0000259" key="19">
    <source>
        <dbReference type="PROSITE" id="PS50110"/>
    </source>
</evidence>
<dbReference type="SMART" id="SM00388">
    <property type="entry name" value="HisKA"/>
    <property type="match status" value="1"/>
</dbReference>
<keyword evidence="7 17" id="KW-0812">Transmembrane</keyword>
<dbReference type="InterPro" id="IPR004358">
    <property type="entry name" value="Sig_transdc_His_kin-like_C"/>
</dbReference>
<keyword evidence="13 17" id="KW-0472">Membrane</keyword>
<keyword evidence="8" id="KW-0547">Nucleotide-binding</keyword>
<dbReference type="SMART" id="SM00387">
    <property type="entry name" value="HATPase_c"/>
    <property type="match status" value="1"/>
</dbReference>
<dbReference type="Gene3D" id="3.30.450.20">
    <property type="entry name" value="PAS domain"/>
    <property type="match status" value="1"/>
</dbReference>
<dbReference type="GO" id="GO:0006355">
    <property type="term" value="P:regulation of DNA-templated transcription"/>
    <property type="evidence" value="ECO:0007669"/>
    <property type="project" value="InterPro"/>
</dbReference>
<evidence type="ECO:0000256" key="13">
    <source>
        <dbReference type="ARBA" id="ARBA00023136"/>
    </source>
</evidence>
<evidence type="ECO:0000256" key="7">
    <source>
        <dbReference type="ARBA" id="ARBA00022692"/>
    </source>
</evidence>
<keyword evidence="11 17" id="KW-1133">Transmembrane helix</keyword>
<comment type="subcellular location">
    <subcellularLocation>
        <location evidence="2">Cell membrane</location>
        <topology evidence="2">Multi-pass membrane protein</topology>
    </subcellularLocation>
</comment>
<dbReference type="GO" id="GO:0000155">
    <property type="term" value="F:phosphorelay sensor kinase activity"/>
    <property type="evidence" value="ECO:0007669"/>
    <property type="project" value="InterPro"/>
</dbReference>
<evidence type="ECO:0000256" key="17">
    <source>
        <dbReference type="SAM" id="Phobius"/>
    </source>
</evidence>
<dbReference type="InterPro" id="IPR003594">
    <property type="entry name" value="HATPase_dom"/>
</dbReference>
<name>A0A1T4VB61_9GAMM</name>
<dbReference type="Gene3D" id="1.10.287.130">
    <property type="match status" value="1"/>
</dbReference>
<keyword evidence="10" id="KW-0067">ATP-binding</keyword>
<dbReference type="SUPFAM" id="SSF47226">
    <property type="entry name" value="Histidine-containing phosphotransfer domain, HPT domain"/>
    <property type="match status" value="1"/>
</dbReference>
<dbReference type="InterPro" id="IPR000014">
    <property type="entry name" value="PAS"/>
</dbReference>
<feature type="domain" description="PAS" evidence="20">
    <location>
        <begin position="470"/>
        <end position="524"/>
    </location>
</feature>
<dbReference type="SUPFAM" id="SSF55785">
    <property type="entry name" value="PYP-like sensor domain (PAS domain)"/>
    <property type="match status" value="1"/>
</dbReference>
<dbReference type="Gene3D" id="3.30.565.10">
    <property type="entry name" value="Histidine kinase-like ATPase, C-terminal domain"/>
    <property type="match status" value="1"/>
</dbReference>
<evidence type="ECO:0000256" key="12">
    <source>
        <dbReference type="ARBA" id="ARBA00023012"/>
    </source>
</evidence>
<dbReference type="Pfam" id="PF02518">
    <property type="entry name" value="HATPase_c"/>
    <property type="match status" value="1"/>
</dbReference>
<evidence type="ECO:0000256" key="3">
    <source>
        <dbReference type="ARBA" id="ARBA00012438"/>
    </source>
</evidence>
<dbReference type="OrthoDB" id="9810730at2"/>
<dbReference type="InterPro" id="IPR001789">
    <property type="entry name" value="Sig_transdc_resp-reg_receiver"/>
</dbReference>
<dbReference type="RefSeq" id="WP_078753776.1">
    <property type="nucleotide sequence ID" value="NZ_FUXU01000060.1"/>
</dbReference>
<dbReference type="PRINTS" id="PR00344">
    <property type="entry name" value="BCTRLSENSOR"/>
</dbReference>
<evidence type="ECO:0000259" key="20">
    <source>
        <dbReference type="PROSITE" id="PS50112"/>
    </source>
</evidence>
<dbReference type="CDD" id="cd16922">
    <property type="entry name" value="HATPase_EvgS-ArcB-TorS-like"/>
    <property type="match status" value="1"/>
</dbReference>
<evidence type="ECO:0000256" key="11">
    <source>
        <dbReference type="ARBA" id="ARBA00022989"/>
    </source>
</evidence>
<dbReference type="NCBIfam" id="TIGR00229">
    <property type="entry name" value="sensory_box"/>
    <property type="match status" value="1"/>
</dbReference>
<dbReference type="FunFam" id="3.30.565.10:FF:000010">
    <property type="entry name" value="Sensor histidine kinase RcsC"/>
    <property type="match status" value="1"/>
</dbReference>
<feature type="domain" description="Response regulatory" evidence="19">
    <location>
        <begin position="853"/>
        <end position="975"/>
    </location>
</feature>
<dbReference type="PROSITE" id="PS50112">
    <property type="entry name" value="PAS"/>
    <property type="match status" value="1"/>
</dbReference>
<dbReference type="CDD" id="cd00130">
    <property type="entry name" value="PAS"/>
    <property type="match status" value="1"/>
</dbReference>
<dbReference type="InterPro" id="IPR003661">
    <property type="entry name" value="HisK_dim/P_dom"/>
</dbReference>
<dbReference type="CDD" id="cd17546">
    <property type="entry name" value="REC_hyHK_CKI1_RcsC-like"/>
    <property type="match status" value="2"/>
</dbReference>